<name>A0A557PH66_9VIBR</name>
<dbReference type="Pfam" id="PF13556">
    <property type="entry name" value="HTH_30"/>
    <property type="match status" value="1"/>
</dbReference>
<dbReference type="PANTHER" id="PTHR33744:SF15">
    <property type="entry name" value="CARBOHYDRATE DIACID REGULATOR"/>
    <property type="match status" value="1"/>
</dbReference>
<evidence type="ECO:0000313" key="7">
    <source>
        <dbReference type="Proteomes" id="UP000319828"/>
    </source>
</evidence>
<evidence type="ECO:0000259" key="2">
    <source>
        <dbReference type="Pfam" id="PF05651"/>
    </source>
</evidence>
<evidence type="ECO:0000313" key="6">
    <source>
        <dbReference type="EMBL" id="TVO40000.1"/>
    </source>
</evidence>
<sequence length="378" mass="43319">MHLDTQLAQQIVDRTMAIIDTNINVMNDRGIIISSGEPDRIGQLHDGALLAIQHGDTTEITRQTSQNLKGVKPGINLVLKHDDTIIGVVGITGNPDEIRNYAALVKMTSEMIIERSLLIEQLQWDKRHIEEFISSWVNNELTKEALESWAQRLSINIEQPRVAVLIEISETSNQNQLDTIRKIVELLEYPERNNLVAVVAMNQILVLKPCQQAAERWDYTLESKRIDQLIHKLQQHDIHHLHIALGEYFPSVMDMPLSFQSAQQVLTLGKHYQPKQTKHLFEELRMPVLLSPLKENWQGAQLCNAIIKLKNQDRSGQLIKTLYSLFEHQGNLSQCANSLYIHRNTLRYRLNKIESITQISPHNFTGLVELYIACQITQ</sequence>
<dbReference type="InterPro" id="IPR008599">
    <property type="entry name" value="Diacid_rec"/>
</dbReference>
<dbReference type="EMBL" id="VMKJ01000001">
    <property type="protein sequence ID" value="TVO40000.1"/>
    <property type="molecule type" value="Genomic_DNA"/>
</dbReference>
<evidence type="ECO:0000259" key="4">
    <source>
        <dbReference type="Pfam" id="PF17853"/>
    </source>
</evidence>
<dbReference type="PANTHER" id="PTHR33744">
    <property type="entry name" value="CARBOHYDRATE DIACID REGULATOR"/>
    <property type="match status" value="1"/>
</dbReference>
<keyword evidence="8" id="KW-1185">Reference proteome</keyword>
<dbReference type="InterPro" id="IPR041522">
    <property type="entry name" value="CdaR_GGDEF"/>
</dbReference>
<evidence type="ECO:0000259" key="3">
    <source>
        <dbReference type="Pfam" id="PF13556"/>
    </source>
</evidence>
<evidence type="ECO:0000313" key="5">
    <source>
        <dbReference type="EMBL" id="GLT14861.1"/>
    </source>
</evidence>
<dbReference type="SUPFAM" id="SSF46689">
    <property type="entry name" value="Homeodomain-like"/>
    <property type="match status" value="1"/>
</dbReference>
<feature type="domain" description="PucR C-terminal helix-turn-helix" evidence="3">
    <location>
        <begin position="318"/>
        <end position="376"/>
    </location>
</feature>
<dbReference type="Pfam" id="PF17853">
    <property type="entry name" value="GGDEF_2"/>
    <property type="match status" value="1"/>
</dbReference>
<reference evidence="8" key="2">
    <citation type="journal article" date="2019" name="Int. J. Syst. Evol. Microbiol.">
        <title>The Global Catalogue of Microorganisms (GCM) 10K type strain sequencing project: providing services to taxonomists for standard genome sequencing and annotation.</title>
        <authorList>
            <consortium name="The Broad Institute Genomics Platform"/>
            <consortium name="The Broad Institute Genome Sequencing Center for Infectious Disease"/>
            <person name="Wu L."/>
            <person name="Ma J."/>
        </authorList>
    </citation>
    <scope>NUCLEOTIDE SEQUENCE [LARGE SCALE GENOMIC DNA]</scope>
    <source>
        <strain evidence="8">NBRC 111146</strain>
    </source>
</reference>
<dbReference type="InterPro" id="IPR025736">
    <property type="entry name" value="PucR_C-HTH_dom"/>
</dbReference>
<dbReference type="InterPro" id="IPR042070">
    <property type="entry name" value="PucR_C-HTH_sf"/>
</dbReference>
<dbReference type="Pfam" id="PF05651">
    <property type="entry name" value="Diacid_rec"/>
    <property type="match status" value="1"/>
</dbReference>
<protein>
    <submittedName>
        <fullName evidence="6">CdaR family transcriptional regulator</fullName>
    </submittedName>
</protein>
<dbReference type="OrthoDB" id="9792148at2"/>
<accession>A0A557PH66</accession>
<proteinExistence type="inferred from homology"/>
<dbReference type="AlphaFoldDB" id="A0A557PH66"/>
<reference evidence="6 7" key="3">
    <citation type="submission" date="2019-07" db="EMBL/GenBank/DDBJ databases">
        <title>The draft genome sequence of Vibrio algivorus M1486.</title>
        <authorList>
            <person name="Meng X."/>
        </authorList>
    </citation>
    <scope>NUCLEOTIDE SEQUENCE [LARGE SCALE GENOMIC DNA]</scope>
    <source>
        <strain evidence="6 7">M1486</strain>
    </source>
</reference>
<dbReference type="Proteomes" id="UP001157156">
    <property type="component" value="Unassembled WGS sequence"/>
</dbReference>
<dbReference type="InterPro" id="IPR009057">
    <property type="entry name" value="Homeodomain-like_sf"/>
</dbReference>
<reference evidence="5" key="4">
    <citation type="submission" date="2023-01" db="EMBL/GenBank/DDBJ databases">
        <title>Draft genome sequence of Vibrio algivorus strain NBRC 111146.</title>
        <authorList>
            <person name="Sun Q."/>
            <person name="Mori K."/>
        </authorList>
    </citation>
    <scope>NUCLEOTIDE SEQUENCE</scope>
    <source>
        <strain evidence="5">NBRC 111146</strain>
    </source>
</reference>
<reference evidence="5" key="1">
    <citation type="journal article" date="2014" name="Int. J. Syst. Evol. Microbiol.">
        <title>Complete genome of a new Firmicutes species belonging to the dominant human colonic microbiota ('Ruminococcus bicirculans') reveals two chromosomes and a selective capacity to utilize plant glucans.</title>
        <authorList>
            <consortium name="NISC Comparative Sequencing Program"/>
            <person name="Wegmann U."/>
            <person name="Louis P."/>
            <person name="Goesmann A."/>
            <person name="Henrissat B."/>
            <person name="Duncan S.H."/>
            <person name="Flint H.J."/>
        </authorList>
    </citation>
    <scope>NUCLEOTIDE SEQUENCE</scope>
    <source>
        <strain evidence="5">NBRC 111146</strain>
    </source>
</reference>
<comment type="similarity">
    <text evidence="1">Belongs to the CdaR family.</text>
</comment>
<feature type="domain" description="CdaR GGDEF-like" evidence="4">
    <location>
        <begin position="142"/>
        <end position="267"/>
    </location>
</feature>
<organism evidence="6 7">
    <name type="scientific">Vibrio algivorus</name>
    <dbReference type="NCBI Taxonomy" id="1667024"/>
    <lineage>
        <taxon>Bacteria</taxon>
        <taxon>Pseudomonadati</taxon>
        <taxon>Pseudomonadota</taxon>
        <taxon>Gammaproteobacteria</taxon>
        <taxon>Vibrionales</taxon>
        <taxon>Vibrionaceae</taxon>
        <taxon>Vibrio</taxon>
    </lineage>
</organism>
<comment type="caution">
    <text evidence="6">The sequence shown here is derived from an EMBL/GenBank/DDBJ whole genome shotgun (WGS) entry which is preliminary data.</text>
</comment>
<dbReference type="InterPro" id="IPR051448">
    <property type="entry name" value="CdaR-like_regulators"/>
</dbReference>
<evidence type="ECO:0000256" key="1">
    <source>
        <dbReference type="ARBA" id="ARBA00006754"/>
    </source>
</evidence>
<evidence type="ECO:0000313" key="8">
    <source>
        <dbReference type="Proteomes" id="UP001157156"/>
    </source>
</evidence>
<dbReference type="RefSeq" id="WP_089122461.1">
    <property type="nucleotide sequence ID" value="NZ_BSPV01000006.1"/>
</dbReference>
<dbReference type="EMBL" id="BSPV01000006">
    <property type="protein sequence ID" value="GLT14861.1"/>
    <property type="molecule type" value="Genomic_DNA"/>
</dbReference>
<dbReference type="Proteomes" id="UP000319828">
    <property type="component" value="Unassembled WGS sequence"/>
</dbReference>
<feature type="domain" description="Putative sugar diacid recognition" evidence="2">
    <location>
        <begin position="3"/>
        <end position="136"/>
    </location>
</feature>
<dbReference type="Gene3D" id="1.10.10.2840">
    <property type="entry name" value="PucR C-terminal helix-turn-helix domain"/>
    <property type="match status" value="1"/>
</dbReference>
<gene>
    <name evidence="6" type="ORF">FOF44_00650</name>
    <name evidence="5" type="ORF">GCM10007931_18360</name>
</gene>